<dbReference type="PROSITE" id="PS51257">
    <property type="entry name" value="PROKAR_LIPOPROTEIN"/>
    <property type="match status" value="1"/>
</dbReference>
<dbReference type="STRING" id="1349421.OI18_01915"/>
<dbReference type="InterPro" id="IPR011990">
    <property type="entry name" value="TPR-like_helical_dom_sf"/>
</dbReference>
<dbReference type="Proteomes" id="UP000031408">
    <property type="component" value="Unassembled WGS sequence"/>
</dbReference>
<sequence>MKNIIFTILCGIVLTSGACKKFIDKNDDPNRPINVQEPLILSPVELAISHSLNAGYAAILTQHYTQSVALNQPVPNEGTYLLVNSQMDGDWSNAYATILNNLKVMIEKAETKNNTAYSGVGKILFAYTLGTATDLWGDIPLLQALKGATDFTPAYDKQEDIYASIQDYLDKGIADLDKESELYPGSDDFFYEGDLSKWEKLAYTLKARYYMHLTKAPGNTATELAGKALAALQNGMTANDDDLKFKYPGSAGNENQWYLTFLPGSTLVLSSNTVDSFKSRNDPRMPVIVAPAKATGLYTGRHIGDVNLGSLEDYSIPAEFYGGADAAHYIVNYTEALFLKAEATLIQSGAAAAEPIYQEAILAHMDKLGLNTSSAGVNTYMLLRGTLTEANALQRIMEEKSVANFLNMENWVDWRRTGFPKLEKVPNASGDIPRRMLYPQSELISNPQSQQSAKLTDRLWWDAQ</sequence>
<dbReference type="SUPFAM" id="SSF48452">
    <property type="entry name" value="TPR-like"/>
    <property type="match status" value="1"/>
</dbReference>
<dbReference type="Gene3D" id="1.25.40.390">
    <property type="match status" value="1"/>
</dbReference>
<dbReference type="RefSeq" id="WP_039136551.1">
    <property type="nucleotide sequence ID" value="NZ_JSVC01000001.1"/>
</dbReference>
<dbReference type="AlphaFoldDB" id="A0A0C1LAH0"/>
<dbReference type="InterPro" id="IPR041662">
    <property type="entry name" value="SusD-like_2"/>
</dbReference>
<evidence type="ECO:0000313" key="2">
    <source>
        <dbReference type="Proteomes" id="UP000031408"/>
    </source>
</evidence>
<comment type="caution">
    <text evidence="1">The sequence shown here is derived from an EMBL/GenBank/DDBJ whole genome shotgun (WGS) entry which is preliminary data.</text>
</comment>
<reference evidence="1 2" key="1">
    <citation type="submission" date="2014-11" db="EMBL/GenBank/DDBJ databases">
        <title>Genome sequence of Flavihumibacter solisilvae 3-3.</title>
        <authorList>
            <person name="Zhou G."/>
            <person name="Li M."/>
            <person name="Wang G."/>
        </authorList>
    </citation>
    <scope>NUCLEOTIDE SEQUENCE [LARGE SCALE GENOMIC DNA]</scope>
    <source>
        <strain evidence="1 2">3-3</strain>
    </source>
</reference>
<keyword evidence="2" id="KW-1185">Reference proteome</keyword>
<gene>
    <name evidence="1" type="ORF">OI18_01915</name>
</gene>
<name>A0A0C1LAH0_9BACT</name>
<proteinExistence type="predicted"/>
<dbReference type="EMBL" id="JSVC01000001">
    <property type="protein sequence ID" value="KIC96506.1"/>
    <property type="molecule type" value="Genomic_DNA"/>
</dbReference>
<dbReference type="OrthoDB" id="614457at2"/>
<accession>A0A0C1LAH0</accession>
<protein>
    <recommendedName>
        <fullName evidence="3">Starch-binding protein</fullName>
    </recommendedName>
</protein>
<dbReference type="Pfam" id="PF12771">
    <property type="entry name" value="SusD-like_2"/>
    <property type="match status" value="1"/>
</dbReference>
<evidence type="ECO:0000313" key="1">
    <source>
        <dbReference type="EMBL" id="KIC96506.1"/>
    </source>
</evidence>
<evidence type="ECO:0008006" key="3">
    <source>
        <dbReference type="Google" id="ProtNLM"/>
    </source>
</evidence>
<organism evidence="1 2">
    <name type="scientific">Flavihumibacter solisilvae</name>
    <dbReference type="NCBI Taxonomy" id="1349421"/>
    <lineage>
        <taxon>Bacteria</taxon>
        <taxon>Pseudomonadati</taxon>
        <taxon>Bacteroidota</taxon>
        <taxon>Chitinophagia</taxon>
        <taxon>Chitinophagales</taxon>
        <taxon>Chitinophagaceae</taxon>
        <taxon>Flavihumibacter</taxon>
    </lineage>
</organism>